<feature type="coiled-coil region" evidence="5">
    <location>
        <begin position="69"/>
        <end position="96"/>
    </location>
</feature>
<evidence type="ECO:0000313" key="8">
    <source>
        <dbReference type="Proteomes" id="UP001589645"/>
    </source>
</evidence>
<keyword evidence="5" id="KW-0175">Coiled coil</keyword>
<dbReference type="InterPro" id="IPR036390">
    <property type="entry name" value="WH_DNA-bd_sf"/>
</dbReference>
<name>A0ABV5HQP1_9VIBR</name>
<dbReference type="InterPro" id="IPR005119">
    <property type="entry name" value="LysR_subst-bd"/>
</dbReference>
<proteinExistence type="inferred from homology"/>
<organism evidence="7 8">
    <name type="scientific">Vibrio olivae</name>
    <dbReference type="NCBI Taxonomy" id="1243002"/>
    <lineage>
        <taxon>Bacteria</taxon>
        <taxon>Pseudomonadati</taxon>
        <taxon>Pseudomonadota</taxon>
        <taxon>Gammaproteobacteria</taxon>
        <taxon>Vibrionales</taxon>
        <taxon>Vibrionaceae</taxon>
        <taxon>Vibrio</taxon>
    </lineage>
</organism>
<dbReference type="Pfam" id="PF03466">
    <property type="entry name" value="LysR_substrate"/>
    <property type="match status" value="1"/>
</dbReference>
<evidence type="ECO:0000256" key="2">
    <source>
        <dbReference type="ARBA" id="ARBA00023015"/>
    </source>
</evidence>
<keyword evidence="3" id="KW-0238">DNA-binding</keyword>
<keyword evidence="8" id="KW-1185">Reference proteome</keyword>
<comment type="similarity">
    <text evidence="1">Belongs to the LysR transcriptional regulatory family.</text>
</comment>
<dbReference type="InterPro" id="IPR036388">
    <property type="entry name" value="WH-like_DNA-bd_sf"/>
</dbReference>
<dbReference type="InterPro" id="IPR000847">
    <property type="entry name" value="LysR_HTH_N"/>
</dbReference>
<dbReference type="Proteomes" id="UP001589645">
    <property type="component" value="Unassembled WGS sequence"/>
</dbReference>
<dbReference type="SUPFAM" id="SSF53850">
    <property type="entry name" value="Periplasmic binding protein-like II"/>
    <property type="match status" value="1"/>
</dbReference>
<evidence type="ECO:0000256" key="5">
    <source>
        <dbReference type="SAM" id="Coils"/>
    </source>
</evidence>
<reference evidence="7 8" key="1">
    <citation type="submission" date="2024-09" db="EMBL/GenBank/DDBJ databases">
        <authorList>
            <person name="Sun Q."/>
            <person name="Mori K."/>
        </authorList>
    </citation>
    <scope>NUCLEOTIDE SEQUENCE [LARGE SCALE GENOMIC DNA]</scope>
    <source>
        <strain evidence="7 8">CECT 8064</strain>
    </source>
</reference>
<keyword evidence="2" id="KW-0805">Transcription regulation</keyword>
<dbReference type="EMBL" id="JBHMEP010000006">
    <property type="protein sequence ID" value="MFB9136571.1"/>
    <property type="molecule type" value="Genomic_DNA"/>
</dbReference>
<sequence length="312" mass="35650">MDKFTSMRAFNAVVMEGSFTKAASRLEISPQLISKYIGQLEESLQVRLLNRTTRRVHLTEAGQSYFERCQQILQDIDNMENDLTNLQNQVTGTLRVSVPMSFGIHHLSNPITEFQQRYPEMRVELFLTDRKVDLLDEGIDVALRIGHLKSSTLVAKKITPIRLSLCAAPQYWTQHGIPQDLVALSQLNYLRFTYSDLRSLLVDWPKSVSIQDFKSDFASNNGDVIVNMAMQGRGYAIQPTFLTGQALARGELVALEHFPIESLGLYALYSHREFLASKVRHFIDFLSEYYGDTPYWDKTGQLDELKLPNKGY</sequence>
<dbReference type="RefSeq" id="WP_390194792.1">
    <property type="nucleotide sequence ID" value="NZ_JBHMEP010000006.1"/>
</dbReference>
<dbReference type="Gene3D" id="3.40.190.290">
    <property type="match status" value="1"/>
</dbReference>
<dbReference type="Gene3D" id="1.10.10.10">
    <property type="entry name" value="Winged helix-like DNA-binding domain superfamily/Winged helix DNA-binding domain"/>
    <property type="match status" value="1"/>
</dbReference>
<evidence type="ECO:0000256" key="3">
    <source>
        <dbReference type="ARBA" id="ARBA00023125"/>
    </source>
</evidence>
<evidence type="ECO:0000256" key="1">
    <source>
        <dbReference type="ARBA" id="ARBA00009437"/>
    </source>
</evidence>
<dbReference type="CDD" id="cd08422">
    <property type="entry name" value="PBP2_CrgA_like"/>
    <property type="match status" value="1"/>
</dbReference>
<evidence type="ECO:0000256" key="4">
    <source>
        <dbReference type="ARBA" id="ARBA00023163"/>
    </source>
</evidence>
<accession>A0ABV5HQP1</accession>
<protein>
    <submittedName>
        <fullName evidence="7">LysR family transcriptional regulator</fullName>
    </submittedName>
</protein>
<evidence type="ECO:0000313" key="7">
    <source>
        <dbReference type="EMBL" id="MFB9136571.1"/>
    </source>
</evidence>
<dbReference type="PROSITE" id="PS50931">
    <property type="entry name" value="HTH_LYSR"/>
    <property type="match status" value="1"/>
</dbReference>
<dbReference type="Pfam" id="PF00126">
    <property type="entry name" value="HTH_1"/>
    <property type="match status" value="1"/>
</dbReference>
<dbReference type="PANTHER" id="PTHR30537">
    <property type="entry name" value="HTH-TYPE TRANSCRIPTIONAL REGULATOR"/>
    <property type="match status" value="1"/>
</dbReference>
<dbReference type="SUPFAM" id="SSF46785">
    <property type="entry name" value="Winged helix' DNA-binding domain"/>
    <property type="match status" value="1"/>
</dbReference>
<dbReference type="InterPro" id="IPR058163">
    <property type="entry name" value="LysR-type_TF_proteobact-type"/>
</dbReference>
<keyword evidence="4" id="KW-0804">Transcription</keyword>
<gene>
    <name evidence="7" type="ORF">ACFFUV_16500</name>
</gene>
<evidence type="ECO:0000259" key="6">
    <source>
        <dbReference type="PROSITE" id="PS50931"/>
    </source>
</evidence>
<dbReference type="PANTHER" id="PTHR30537:SF5">
    <property type="entry name" value="HTH-TYPE TRANSCRIPTIONAL ACTIVATOR TTDR-RELATED"/>
    <property type="match status" value="1"/>
</dbReference>
<comment type="caution">
    <text evidence="7">The sequence shown here is derived from an EMBL/GenBank/DDBJ whole genome shotgun (WGS) entry which is preliminary data.</text>
</comment>
<feature type="domain" description="HTH lysR-type" evidence="6">
    <location>
        <begin position="1"/>
        <end position="59"/>
    </location>
</feature>